<dbReference type="EMBL" id="BPLR01011772">
    <property type="protein sequence ID" value="GIY48894.1"/>
    <property type="molecule type" value="Genomic_DNA"/>
</dbReference>
<evidence type="ECO:0000313" key="3">
    <source>
        <dbReference type="Proteomes" id="UP001054945"/>
    </source>
</evidence>
<feature type="region of interest" description="Disordered" evidence="1">
    <location>
        <begin position="101"/>
        <end position="127"/>
    </location>
</feature>
<dbReference type="Proteomes" id="UP001054945">
    <property type="component" value="Unassembled WGS sequence"/>
</dbReference>
<evidence type="ECO:0000256" key="1">
    <source>
        <dbReference type="SAM" id="MobiDB-lite"/>
    </source>
</evidence>
<feature type="compositionally biased region" description="Polar residues" evidence="1">
    <location>
        <begin position="109"/>
        <end position="118"/>
    </location>
</feature>
<dbReference type="AlphaFoldDB" id="A0AAV4TUN1"/>
<gene>
    <name evidence="2" type="ORF">CEXT_44691</name>
</gene>
<comment type="caution">
    <text evidence="2">The sequence shown here is derived from an EMBL/GenBank/DDBJ whole genome shotgun (WGS) entry which is preliminary data.</text>
</comment>
<proteinExistence type="predicted"/>
<name>A0AAV4TUN1_CAEEX</name>
<evidence type="ECO:0000313" key="2">
    <source>
        <dbReference type="EMBL" id="GIY48894.1"/>
    </source>
</evidence>
<keyword evidence="3" id="KW-1185">Reference proteome</keyword>
<reference evidence="2 3" key="1">
    <citation type="submission" date="2021-06" db="EMBL/GenBank/DDBJ databases">
        <title>Caerostris extrusa draft genome.</title>
        <authorList>
            <person name="Kono N."/>
            <person name="Arakawa K."/>
        </authorList>
    </citation>
    <scope>NUCLEOTIDE SEQUENCE [LARGE SCALE GENOMIC DNA]</scope>
</reference>
<accession>A0AAV4TUN1</accession>
<protein>
    <submittedName>
        <fullName evidence="2">Uncharacterized protein</fullName>
    </submittedName>
</protein>
<organism evidence="2 3">
    <name type="scientific">Caerostris extrusa</name>
    <name type="common">Bark spider</name>
    <name type="synonym">Caerostris bankana</name>
    <dbReference type="NCBI Taxonomy" id="172846"/>
    <lineage>
        <taxon>Eukaryota</taxon>
        <taxon>Metazoa</taxon>
        <taxon>Ecdysozoa</taxon>
        <taxon>Arthropoda</taxon>
        <taxon>Chelicerata</taxon>
        <taxon>Arachnida</taxon>
        <taxon>Araneae</taxon>
        <taxon>Araneomorphae</taxon>
        <taxon>Entelegynae</taxon>
        <taxon>Araneoidea</taxon>
        <taxon>Araneidae</taxon>
        <taxon>Caerostris</taxon>
    </lineage>
</organism>
<sequence>MIKIVHRPGIELREAARGRRAFHHNGKPTMGASSRVIEPTARGRALKFRCKYRSSSWGKDKNLATAVGNLKLGPPSWQVEHFSPTRTTAMLHPRGVSTLKLHRERGHSASDNRPSSSWRKMYKIASP</sequence>